<dbReference type="InterPro" id="IPR008265">
    <property type="entry name" value="Lipase_GDSL_AS"/>
</dbReference>
<dbReference type="PANTHER" id="PTHR45648:SF22">
    <property type="entry name" value="GDSL LIPASE_ACYLHYDROLASE FAMILY PROTEIN (AFU_ORTHOLOGUE AFUA_4G14700)"/>
    <property type="match status" value="1"/>
</dbReference>
<keyword evidence="2" id="KW-0732">Signal</keyword>
<sequence length="386" mass="39613">MLNTIDQKTKGKTMMLKKFQKCLAISLLGVSGLLGNAHAYSDLVFFGDSLSDTGNVLSLTSTFSPPAFPTFPGAEGRFSNGPVWTEYLAKGLGMTGKASPSNLFLAGPPLLPTPTVIPIGPPGGQNFAFGGARTGLGGAAGETTGLFGQLVAWNGSVFGSSLTRAADPHALYVVFAGANDLRDARSAHPADSPTDDAERAAAAATVAANITTALGLLAEAGARHFLLANLPDLGKTPEAVALGVAAASTDVTLEFNTALAADAVGLDAWVLATTGIDLDIRLMDLYGLNERVVSDALTNGGAKYGITNVTTPCIHPGAISSEYFAPDATATGCDVANYSDPLHPSAAAHRLIGQLALSTVPEPSSLALLFLGMIAGMRRCWRLRAA</sequence>
<dbReference type="Pfam" id="PF00657">
    <property type="entry name" value="Lipase_GDSL"/>
    <property type="match status" value="1"/>
</dbReference>
<feature type="domain" description="Ice-binding protein C-terminal" evidence="3">
    <location>
        <begin position="359"/>
        <end position="379"/>
    </location>
</feature>
<comment type="caution">
    <text evidence="4">The sequence shown here is derived from an EMBL/GenBank/DDBJ whole genome shotgun (WGS) entry which is preliminary data.</text>
</comment>
<evidence type="ECO:0000256" key="2">
    <source>
        <dbReference type="SAM" id="SignalP"/>
    </source>
</evidence>
<gene>
    <name evidence="4" type="ORF">VSS37_07105</name>
</gene>
<dbReference type="InterPro" id="IPR051058">
    <property type="entry name" value="GDSL_Est/Lipase"/>
</dbReference>
<dbReference type="CDD" id="cd01846">
    <property type="entry name" value="fatty_acyltransferase_like"/>
    <property type="match status" value="1"/>
</dbReference>
<dbReference type="SUPFAM" id="SSF52266">
    <property type="entry name" value="SGNH hydrolase"/>
    <property type="match status" value="1"/>
</dbReference>
<dbReference type="Proteomes" id="UP001308005">
    <property type="component" value="Unassembled WGS sequence"/>
</dbReference>
<dbReference type="PANTHER" id="PTHR45648">
    <property type="entry name" value="GDSL LIPASE/ACYLHYDROLASE FAMILY PROTEIN (AFU_ORTHOLOGUE AFUA_4G14700)"/>
    <property type="match status" value="1"/>
</dbReference>
<reference evidence="5" key="1">
    <citation type="submission" date="2023-07" db="EMBL/GenBank/DDBJ databases">
        <title>The carbon used by Thiothrix.</title>
        <authorList>
            <person name="Chen L."/>
        </authorList>
    </citation>
    <scope>NUCLEOTIDE SEQUENCE [LARGE SCALE GENOMIC DNA]</scope>
</reference>
<dbReference type="PROSITE" id="PS01098">
    <property type="entry name" value="LIPASE_GDSL_SER"/>
    <property type="match status" value="1"/>
</dbReference>
<proteinExistence type="predicted"/>
<dbReference type="EMBL" id="JAYMYJ010000056">
    <property type="protein sequence ID" value="MEB4590742.1"/>
    <property type="molecule type" value="Genomic_DNA"/>
</dbReference>
<evidence type="ECO:0000256" key="1">
    <source>
        <dbReference type="ARBA" id="ARBA00022801"/>
    </source>
</evidence>
<evidence type="ECO:0000259" key="3">
    <source>
        <dbReference type="Pfam" id="PF07589"/>
    </source>
</evidence>
<evidence type="ECO:0000313" key="5">
    <source>
        <dbReference type="Proteomes" id="UP001308005"/>
    </source>
</evidence>
<name>A0ABU6CV73_9GAMM</name>
<keyword evidence="5" id="KW-1185">Reference proteome</keyword>
<dbReference type="InterPro" id="IPR036514">
    <property type="entry name" value="SGNH_hydro_sf"/>
</dbReference>
<organism evidence="4 5">
    <name type="scientific">Candidatus Thiothrix phosphatis</name>
    <dbReference type="NCBI Taxonomy" id="3112415"/>
    <lineage>
        <taxon>Bacteria</taxon>
        <taxon>Pseudomonadati</taxon>
        <taxon>Pseudomonadota</taxon>
        <taxon>Gammaproteobacteria</taxon>
        <taxon>Thiotrichales</taxon>
        <taxon>Thiotrichaceae</taxon>
        <taxon>Thiothrix</taxon>
    </lineage>
</organism>
<evidence type="ECO:0000313" key="4">
    <source>
        <dbReference type="EMBL" id="MEB4590742.1"/>
    </source>
</evidence>
<dbReference type="Pfam" id="PF07589">
    <property type="entry name" value="PEP-CTERM"/>
    <property type="match status" value="1"/>
</dbReference>
<dbReference type="NCBIfam" id="TIGR02595">
    <property type="entry name" value="PEP_CTERM"/>
    <property type="match status" value="1"/>
</dbReference>
<dbReference type="InterPro" id="IPR013424">
    <property type="entry name" value="Ice-binding_C"/>
</dbReference>
<feature type="signal peptide" evidence="2">
    <location>
        <begin position="1"/>
        <end position="39"/>
    </location>
</feature>
<dbReference type="InterPro" id="IPR001087">
    <property type="entry name" value="GDSL"/>
</dbReference>
<accession>A0ABU6CV73</accession>
<feature type="chain" id="PRO_5046040875" evidence="2">
    <location>
        <begin position="40"/>
        <end position="386"/>
    </location>
</feature>
<protein>
    <submittedName>
        <fullName evidence="4">SGNH/GDSL hydrolase family protein</fullName>
    </submittedName>
</protein>
<dbReference type="Gene3D" id="3.40.50.1110">
    <property type="entry name" value="SGNH hydrolase"/>
    <property type="match status" value="1"/>
</dbReference>
<dbReference type="RefSeq" id="WP_324694106.1">
    <property type="nucleotide sequence ID" value="NZ_JAYMYJ010000056.1"/>
</dbReference>
<keyword evidence="1 4" id="KW-0378">Hydrolase</keyword>
<dbReference type="GO" id="GO:0016787">
    <property type="term" value="F:hydrolase activity"/>
    <property type="evidence" value="ECO:0007669"/>
    <property type="project" value="UniProtKB-KW"/>
</dbReference>